<organism evidence="5 6">
    <name type="scientific">Paraflavitalea soli</name>
    <dbReference type="NCBI Taxonomy" id="2315862"/>
    <lineage>
        <taxon>Bacteria</taxon>
        <taxon>Pseudomonadati</taxon>
        <taxon>Bacteroidota</taxon>
        <taxon>Chitinophagia</taxon>
        <taxon>Chitinophagales</taxon>
        <taxon>Chitinophagaceae</taxon>
        <taxon>Paraflavitalea</taxon>
    </lineage>
</organism>
<feature type="signal peptide" evidence="2">
    <location>
        <begin position="1"/>
        <end position="18"/>
    </location>
</feature>
<dbReference type="NCBIfam" id="TIGR04183">
    <property type="entry name" value="Por_Secre_tail"/>
    <property type="match status" value="1"/>
</dbReference>
<keyword evidence="6" id="KW-1185">Reference proteome</keyword>
<feature type="domain" description="PKD/Chitinase" evidence="4">
    <location>
        <begin position="865"/>
        <end position="954"/>
    </location>
</feature>
<dbReference type="PANTHER" id="PTHR46182:SF2">
    <property type="entry name" value="FI19480P1"/>
    <property type="match status" value="1"/>
</dbReference>
<dbReference type="Gene3D" id="2.60.40.10">
    <property type="entry name" value="Immunoglobulins"/>
    <property type="match status" value="7"/>
</dbReference>
<dbReference type="SMART" id="SM00089">
    <property type="entry name" value="PKD"/>
    <property type="match status" value="7"/>
</dbReference>
<protein>
    <submittedName>
        <fullName evidence="5">T9SS C-terminal target domain-containing protein</fullName>
    </submittedName>
</protein>
<keyword evidence="2" id="KW-0732">Signal</keyword>
<proteinExistence type="predicted"/>
<dbReference type="InterPro" id="IPR013783">
    <property type="entry name" value="Ig-like_fold"/>
</dbReference>
<dbReference type="SUPFAM" id="SSF53474">
    <property type="entry name" value="alpha/beta-Hydrolases"/>
    <property type="match status" value="1"/>
</dbReference>
<feature type="domain" description="PKD/Chitinase" evidence="4">
    <location>
        <begin position="463"/>
        <end position="553"/>
    </location>
</feature>
<dbReference type="Gene3D" id="3.40.50.1820">
    <property type="entry name" value="alpha/beta hydrolase"/>
    <property type="match status" value="1"/>
</dbReference>
<name>A0A3B7MSN8_9BACT</name>
<dbReference type="KEGG" id="pseg:D3H65_27615"/>
<accession>A0A3B7MSN8</accession>
<reference evidence="5 6" key="1">
    <citation type="submission" date="2018-09" db="EMBL/GenBank/DDBJ databases">
        <title>Genome sequencing of strain 6GH32-13.</title>
        <authorList>
            <person name="Weon H.-Y."/>
            <person name="Heo J."/>
            <person name="Kwon S.-W."/>
        </authorList>
    </citation>
    <scope>NUCLEOTIDE SEQUENCE [LARGE SCALE GENOMIC DNA]</scope>
    <source>
        <strain evidence="5 6">5GH32-13</strain>
    </source>
</reference>
<dbReference type="Pfam" id="PF22352">
    <property type="entry name" value="K319L-like_PKD"/>
    <property type="match status" value="7"/>
</dbReference>
<dbReference type="InterPro" id="IPR029865">
    <property type="entry name" value="KIAA0319-like"/>
</dbReference>
<feature type="domain" description="PKD/Chitinase" evidence="4">
    <location>
        <begin position="569"/>
        <end position="653"/>
    </location>
</feature>
<dbReference type="Proteomes" id="UP000263900">
    <property type="component" value="Chromosome"/>
</dbReference>
<dbReference type="InterPro" id="IPR003961">
    <property type="entry name" value="FN3_dom"/>
</dbReference>
<dbReference type="PANTHER" id="PTHR46182">
    <property type="entry name" value="FI19480P1"/>
    <property type="match status" value="1"/>
</dbReference>
<feature type="domain" description="PKD/Chitinase" evidence="4">
    <location>
        <begin position="265"/>
        <end position="357"/>
    </location>
</feature>
<evidence type="ECO:0000256" key="1">
    <source>
        <dbReference type="SAM" id="MobiDB-lite"/>
    </source>
</evidence>
<feature type="domain" description="PKD/Chitinase" evidence="4">
    <location>
        <begin position="368"/>
        <end position="456"/>
    </location>
</feature>
<dbReference type="EMBL" id="CP032157">
    <property type="protein sequence ID" value="AXY77522.1"/>
    <property type="molecule type" value="Genomic_DNA"/>
</dbReference>
<dbReference type="InterPro" id="IPR035986">
    <property type="entry name" value="PKD_dom_sf"/>
</dbReference>
<dbReference type="GO" id="GO:0016020">
    <property type="term" value="C:membrane"/>
    <property type="evidence" value="ECO:0007669"/>
    <property type="project" value="TreeGrafter"/>
</dbReference>
<evidence type="ECO:0000259" key="3">
    <source>
        <dbReference type="SMART" id="SM00060"/>
    </source>
</evidence>
<gene>
    <name evidence="5" type="ORF">D3H65_27615</name>
</gene>
<evidence type="ECO:0000313" key="6">
    <source>
        <dbReference type="Proteomes" id="UP000263900"/>
    </source>
</evidence>
<dbReference type="CDD" id="cd00146">
    <property type="entry name" value="PKD"/>
    <property type="match status" value="1"/>
</dbReference>
<feature type="domain" description="Fibronectin type-III" evidence="3">
    <location>
        <begin position="359"/>
        <end position="446"/>
    </location>
</feature>
<evidence type="ECO:0000256" key="2">
    <source>
        <dbReference type="SAM" id="SignalP"/>
    </source>
</evidence>
<dbReference type="InterPro" id="IPR026444">
    <property type="entry name" value="Secre_tail"/>
</dbReference>
<dbReference type="InterPro" id="IPR029058">
    <property type="entry name" value="AB_hydrolase_fold"/>
</dbReference>
<dbReference type="SUPFAM" id="SSF49299">
    <property type="entry name" value="PKD domain"/>
    <property type="match status" value="5"/>
</dbReference>
<dbReference type="AlphaFoldDB" id="A0A3B7MSN8"/>
<sequence>MKKLLLCLSVLVTLSVSAQHVPKSLTAANGQFIGFYQYTPTNYNANPNTKYPLIIFLHGIGERGNGTTELSNILGLGVPGAINSGSTMTFTWNGKTETFLVLSPQLDRKYGGWQNFYVEEMINYAKKNLRIDENRIFLTGLSLGGGGVWSYAGASLDNAKKLAAIGVCCGTCQNVNYANLTNANLPVWAFHAQDDGTVGVGCTTGAITAINNQNPVVKPYMTIWPTGQHWIWGRVYDTEYNWQNPNLYEWFLGQNKSLAPNKRPVADAGNPLSILSTLGIVTLSGAKSTDADGKIVRYIWTKISGPNAGVISAAVSIGSSTTVTGLNLPGTYQYELKVVDDRADWTTDTVTVTVGLGTPPPTSNKPPVVNAGADVTISLPTYTAALTGTATDADGYIVSYNWTKVSGPSSFEIINPNYASTTVTGLVAGTYVFRLTAIDDKNAIVSDDKTITVNASGPGVGDGVNAGADVTITLPTNSVSLDGSASVDPYGGSIYAWKWEKISGPAQFSITNTAVATTTATNLAAGTYEFRLTTWNSQWVPKSDTKIVTVKSATTDPPPAQTGRIANAGADFSITLPTTTATLNGSASSNPNGPINAYTWTKISGPAATIANAKVAVTTVSGLTEGTYQFKLTVWDHQFVPSSDTVQLIVKPGASKPEPVRIANAGADVTITLPTNSATLNGSASANPNGTISSYGWTKISGPAATIANNKAATTAVSGLTAGTYLFQLTVWDNLFVPSSDTMQLVVNPATGTPPPTGRNKIANAGADVTITLPTSSVTLDGSGTYNAYGPVNAYTWTKISGPAATITNAKAAVTTATGLTAGTYQFRLTAWDHEFVPSSDTMQVIVKAATSSGSNSTASGNGTITNAGPDQTLTLPTNTTTLNGSASYDPEGVFRAWKWMKISGPDQHTITNASNQVTTVSNLVEGTYRFSLTGWGNNWRPFSDTMQITVVSSSSLTTTTTRTATTTSDVTDTKTGVIITEDKLLVYPNPAQEQINVQTTSTTTGAAFLNIYDMSGKLIQKTGFQKMQSLHQQVLNISSLKAGVYQAEVVIDNVTRLHSKFVKQ</sequence>
<evidence type="ECO:0000259" key="4">
    <source>
        <dbReference type="SMART" id="SM00089"/>
    </source>
</evidence>
<feature type="chain" id="PRO_5017676873" evidence="2">
    <location>
        <begin position="19"/>
        <end position="1065"/>
    </location>
</feature>
<feature type="domain" description="PKD/Chitinase" evidence="4">
    <location>
        <begin position="762"/>
        <end position="850"/>
    </location>
</feature>
<dbReference type="SMART" id="SM00060">
    <property type="entry name" value="FN3"/>
    <property type="match status" value="4"/>
</dbReference>
<dbReference type="Pfam" id="PF18962">
    <property type="entry name" value="Por_Secre_tail"/>
    <property type="match status" value="1"/>
</dbReference>
<feature type="domain" description="Fibronectin type-III" evidence="3">
    <location>
        <begin position="754"/>
        <end position="839"/>
    </location>
</feature>
<feature type="domain" description="PKD/Chitinase" evidence="4">
    <location>
        <begin position="662"/>
        <end position="750"/>
    </location>
</feature>
<dbReference type="InterPro" id="IPR022409">
    <property type="entry name" value="PKD/Chitinase_dom"/>
</dbReference>
<feature type="domain" description="Fibronectin type-III" evidence="3">
    <location>
        <begin position="654"/>
        <end position="739"/>
    </location>
</feature>
<feature type="region of interest" description="Disordered" evidence="1">
    <location>
        <begin position="853"/>
        <end position="872"/>
    </location>
</feature>
<dbReference type="OrthoDB" id="9805017at2"/>
<dbReference type="GO" id="GO:0031410">
    <property type="term" value="C:cytoplasmic vesicle"/>
    <property type="evidence" value="ECO:0007669"/>
    <property type="project" value="TreeGrafter"/>
</dbReference>
<feature type="domain" description="Fibronectin type-III" evidence="3">
    <location>
        <begin position="557"/>
        <end position="642"/>
    </location>
</feature>
<dbReference type="RefSeq" id="WP_119053398.1">
    <property type="nucleotide sequence ID" value="NZ_CP032157.1"/>
</dbReference>
<evidence type="ECO:0000313" key="5">
    <source>
        <dbReference type="EMBL" id="AXY77522.1"/>
    </source>
</evidence>